<accession>A0A0V0GML2</accession>
<keyword evidence="2" id="KW-0732">Signal</keyword>
<proteinExistence type="predicted"/>
<organism evidence="3">
    <name type="scientific">Solanum chacoense</name>
    <name type="common">Chaco potato</name>
    <dbReference type="NCBI Taxonomy" id="4108"/>
    <lineage>
        <taxon>Eukaryota</taxon>
        <taxon>Viridiplantae</taxon>
        <taxon>Streptophyta</taxon>
        <taxon>Embryophyta</taxon>
        <taxon>Tracheophyta</taxon>
        <taxon>Spermatophyta</taxon>
        <taxon>Magnoliopsida</taxon>
        <taxon>eudicotyledons</taxon>
        <taxon>Gunneridae</taxon>
        <taxon>Pentapetalae</taxon>
        <taxon>asterids</taxon>
        <taxon>lamiids</taxon>
        <taxon>Solanales</taxon>
        <taxon>Solanaceae</taxon>
        <taxon>Solanoideae</taxon>
        <taxon>Solaneae</taxon>
        <taxon>Solanum</taxon>
    </lineage>
</organism>
<feature type="signal peptide" evidence="2">
    <location>
        <begin position="1"/>
        <end position="18"/>
    </location>
</feature>
<feature type="chain" id="PRO_5006865459" evidence="2">
    <location>
        <begin position="19"/>
        <end position="75"/>
    </location>
</feature>
<sequence length="75" mass="9005">MKLILWILLIIFFRIKMSLKEISELLKDLIESNKQLTLRLKMIEIEITYIKENLPGRITNIIEKTENFDKKVSQK</sequence>
<evidence type="ECO:0000313" key="3">
    <source>
        <dbReference type="EMBL" id="JAP09473.1"/>
    </source>
</evidence>
<feature type="non-terminal residue" evidence="3">
    <location>
        <position position="75"/>
    </location>
</feature>
<keyword evidence="1" id="KW-0175">Coiled coil</keyword>
<dbReference type="AlphaFoldDB" id="A0A0V0GML2"/>
<reference evidence="3" key="1">
    <citation type="submission" date="2015-12" db="EMBL/GenBank/DDBJ databases">
        <title>Gene expression during late stages of embryo sac development: a critical building block for successful pollen-pistil interactions.</title>
        <authorList>
            <person name="Liu Y."/>
            <person name="Joly V."/>
            <person name="Sabar M."/>
            <person name="Matton D.P."/>
        </authorList>
    </citation>
    <scope>NUCLEOTIDE SEQUENCE</scope>
</reference>
<name>A0A0V0GML2_SOLCH</name>
<protein>
    <submittedName>
        <fullName evidence="3">Putative ovule protein</fullName>
    </submittedName>
</protein>
<evidence type="ECO:0000256" key="1">
    <source>
        <dbReference type="SAM" id="Coils"/>
    </source>
</evidence>
<dbReference type="EMBL" id="GEDG01034941">
    <property type="protein sequence ID" value="JAP09473.1"/>
    <property type="molecule type" value="Transcribed_RNA"/>
</dbReference>
<evidence type="ECO:0000256" key="2">
    <source>
        <dbReference type="SAM" id="SignalP"/>
    </source>
</evidence>
<feature type="coiled-coil region" evidence="1">
    <location>
        <begin position="19"/>
        <end position="46"/>
    </location>
</feature>